<organism evidence="2 3">
    <name type="scientific">Isachenkonia alkalipeptolytica</name>
    <dbReference type="NCBI Taxonomy" id="2565777"/>
    <lineage>
        <taxon>Bacteria</taxon>
        <taxon>Bacillati</taxon>
        <taxon>Bacillota</taxon>
        <taxon>Clostridia</taxon>
        <taxon>Eubacteriales</taxon>
        <taxon>Clostridiaceae</taxon>
        <taxon>Isachenkonia</taxon>
    </lineage>
</organism>
<dbReference type="SUPFAM" id="SSF55920">
    <property type="entry name" value="Creatinase/aminopeptidase"/>
    <property type="match status" value="1"/>
</dbReference>
<dbReference type="PANTHER" id="PTHR46112:SF2">
    <property type="entry name" value="XAA-PRO AMINOPEPTIDASE P-RELATED"/>
    <property type="match status" value="1"/>
</dbReference>
<dbReference type="InterPro" id="IPR000994">
    <property type="entry name" value="Pept_M24"/>
</dbReference>
<proteinExistence type="predicted"/>
<accession>A0AA43XKS9</accession>
<dbReference type="Proteomes" id="UP000449710">
    <property type="component" value="Unassembled WGS sequence"/>
</dbReference>
<evidence type="ECO:0000313" key="2">
    <source>
        <dbReference type="EMBL" id="NBG88186.1"/>
    </source>
</evidence>
<reference evidence="2 3" key="1">
    <citation type="submission" date="2019-04" db="EMBL/GenBank/DDBJ databases">
        <title>Isachenkonia alkalipeptolytica gen. nov. sp. nov. a new anaerobic, alkiliphilic organothrophic bacterium capable to reduce synthesized ferrihydrite isolated from a soda lake.</title>
        <authorList>
            <person name="Toshchakov S.V."/>
            <person name="Zavarzina D.G."/>
            <person name="Zhilina T.N."/>
            <person name="Kostrikina N.A."/>
            <person name="Kublanov I.V."/>
        </authorList>
    </citation>
    <scope>NUCLEOTIDE SEQUENCE [LARGE SCALE GENOMIC DNA]</scope>
    <source>
        <strain evidence="2 3">Z-1701</strain>
    </source>
</reference>
<keyword evidence="3" id="KW-1185">Reference proteome</keyword>
<dbReference type="InterPro" id="IPR036005">
    <property type="entry name" value="Creatinase/aminopeptidase-like"/>
</dbReference>
<feature type="domain" description="Peptidase M24" evidence="1">
    <location>
        <begin position="182"/>
        <end position="380"/>
    </location>
</feature>
<keyword evidence="2" id="KW-0031">Aminopeptidase</keyword>
<evidence type="ECO:0000259" key="1">
    <source>
        <dbReference type="Pfam" id="PF00557"/>
    </source>
</evidence>
<keyword evidence="2" id="KW-0378">Hydrolase</keyword>
<dbReference type="AlphaFoldDB" id="A0AA43XKS9"/>
<protein>
    <submittedName>
        <fullName evidence="2">Aminopeptidase P family protein</fullName>
    </submittedName>
</protein>
<sequence length="419" mass="48650">MNNRKEKYGILPLKKQYEIIDNLLEHRLDHLLPKLMKETGIDLWILPSREYNEDPVFNTLIPPLQKTASRLSILVFHFNGETMKRYSIFGPNQRLERFYENIWDREKEDQWACLNHLVTSLQPKTIGVNYSENAGLTDGISHGLYEKLKTTLGSSWEKNMVSAENLSRRWLETRTKKEIALYQEVYAVAASIIEDAFSGETITPGKTTTEDLQWWIHEVINDLGLRAWFSPDVSLQRKGDPRFRIFDQVIQEGDLLHCDIGIEYLTLCTDTQRMAYVLKDGETEVPKDLVEGFEEAKAFQDIVAGEFKEGRRGNEILESSLQLAKKQGLHPRLYSHPIGLYGHAIGMNVGLFEEQEFVKTSGEHRLRDATCYALELNIWKSVDCWEGPKVYFMLEETTAFIDNRLRYLPKRQEELLLIK</sequence>
<dbReference type="Gene3D" id="3.90.230.10">
    <property type="entry name" value="Creatinase/methionine aminopeptidase superfamily"/>
    <property type="match status" value="1"/>
</dbReference>
<dbReference type="CDD" id="cd01066">
    <property type="entry name" value="APP_MetAP"/>
    <property type="match status" value="1"/>
</dbReference>
<dbReference type="PANTHER" id="PTHR46112">
    <property type="entry name" value="AMINOPEPTIDASE"/>
    <property type="match status" value="1"/>
</dbReference>
<dbReference type="Pfam" id="PF00557">
    <property type="entry name" value="Peptidase_M24"/>
    <property type="match status" value="1"/>
</dbReference>
<evidence type="ECO:0000313" key="3">
    <source>
        <dbReference type="Proteomes" id="UP000449710"/>
    </source>
</evidence>
<dbReference type="RefSeq" id="WP_160720463.1">
    <property type="nucleotide sequence ID" value="NZ_SUMG01000006.1"/>
</dbReference>
<dbReference type="InterPro" id="IPR050659">
    <property type="entry name" value="Peptidase_M24B"/>
</dbReference>
<keyword evidence="2" id="KW-0645">Protease</keyword>
<dbReference type="GO" id="GO:0004177">
    <property type="term" value="F:aminopeptidase activity"/>
    <property type="evidence" value="ECO:0007669"/>
    <property type="project" value="UniProtKB-KW"/>
</dbReference>
<gene>
    <name evidence="2" type="ORF">ISALK_06690</name>
</gene>
<comment type="caution">
    <text evidence="2">The sequence shown here is derived from an EMBL/GenBank/DDBJ whole genome shotgun (WGS) entry which is preliminary data.</text>
</comment>
<dbReference type="EMBL" id="SUMG01000006">
    <property type="protein sequence ID" value="NBG88186.1"/>
    <property type="molecule type" value="Genomic_DNA"/>
</dbReference>
<name>A0AA43XKS9_9CLOT</name>